<keyword evidence="2" id="KW-0472">Membrane</keyword>
<name>A0A7S2Z647_9CHLO</name>
<dbReference type="AlphaFoldDB" id="A0A7S2Z647"/>
<evidence type="ECO:0000256" key="1">
    <source>
        <dbReference type="SAM" id="MobiDB-lite"/>
    </source>
</evidence>
<evidence type="ECO:0000256" key="2">
    <source>
        <dbReference type="SAM" id="Phobius"/>
    </source>
</evidence>
<evidence type="ECO:0000313" key="3">
    <source>
        <dbReference type="EMBL" id="CAE0025049.1"/>
    </source>
</evidence>
<dbReference type="EMBL" id="HBHU01011132">
    <property type="protein sequence ID" value="CAE0025049.1"/>
    <property type="molecule type" value="Transcribed_RNA"/>
</dbReference>
<organism evidence="3">
    <name type="scientific">Chloropicon laureae</name>
    <dbReference type="NCBI Taxonomy" id="464258"/>
    <lineage>
        <taxon>Eukaryota</taxon>
        <taxon>Viridiplantae</taxon>
        <taxon>Chlorophyta</taxon>
        <taxon>Chloropicophyceae</taxon>
        <taxon>Chloropicales</taxon>
        <taxon>Chloropicaceae</taxon>
        <taxon>Chloropicon</taxon>
    </lineage>
</organism>
<keyword evidence="2" id="KW-1133">Transmembrane helix</keyword>
<sequence length="649" mass="69893">MIPTGDIFLCGRNDLAEERHFGGKIAHLSLYDEALSAKQIMALYVAAAGEAAALQRTMGLIINQIPQQASTATRETNDLLKTLNRAQVGEACYLLQAGDMLQEQLYAESLDNKFCVDGAICAPKANSPTMIEDDGSASISDLQYANALHGQCVEVPTSDVIPELESHDGAMFFPNPLMNVPVPVAFFPLTAGKMSSWPSDLYSGANVGAKWVDDSLFGQVLSCDGVNNAYLALDSVPYAENGNFAVNFWFRNKDMQGTSFEYVYSHSGDDDMSFNPFYPNQVHIYLPEVSHPAHGVIRTIVKDGDDVFEGAPSETFLDSDGYLNFNEARDAPGHIDVSDDEWHMITLTTRQDGGDGYAIFVDGVLGGANFLPTDGDSQASLGRPPSRSQHLDGGSPAALNGHIFLCGRNDLHPERHFKGKLSHLSLYDTSLSPASIAALFVSVKGEDAYLQRMKELVAAQDPRLVSSIDGPSGGTPEDAAQRLQDSLDAVKTGTPEENAQKLQDSLDAVKEGRGSNANKDYLARIREQLKAAYEKGKEATSTKMGAGIAIGIAITVAVLGIVGIGFCVYSRRQKNRDKGIQLPTVSRTPSRNISNQCISPDGSARAPDSAISSAGTANPLAAVEERVKTAQIKREHKKAAEYATMEDEE</sequence>
<proteinExistence type="predicted"/>
<accession>A0A7S2Z647</accession>
<protein>
    <submittedName>
        <fullName evidence="3">Uncharacterized protein</fullName>
    </submittedName>
</protein>
<feature type="region of interest" description="Disordered" evidence="1">
    <location>
        <begin position="580"/>
        <end position="617"/>
    </location>
</feature>
<dbReference type="Gene3D" id="2.60.120.200">
    <property type="match status" value="1"/>
</dbReference>
<feature type="transmembrane region" description="Helical" evidence="2">
    <location>
        <begin position="544"/>
        <end position="569"/>
    </location>
</feature>
<dbReference type="InterPro" id="IPR013320">
    <property type="entry name" value="ConA-like_dom_sf"/>
</dbReference>
<reference evidence="3" key="1">
    <citation type="submission" date="2021-01" db="EMBL/GenBank/DDBJ databases">
        <authorList>
            <person name="Corre E."/>
            <person name="Pelletier E."/>
            <person name="Niang G."/>
            <person name="Scheremetjew M."/>
            <person name="Finn R."/>
            <person name="Kale V."/>
            <person name="Holt S."/>
            <person name="Cochrane G."/>
            <person name="Meng A."/>
            <person name="Brown T."/>
            <person name="Cohen L."/>
        </authorList>
    </citation>
    <scope>NUCLEOTIDE SEQUENCE</scope>
    <source>
        <strain evidence="3">RCC856</strain>
    </source>
</reference>
<feature type="region of interest" description="Disordered" evidence="1">
    <location>
        <begin position="375"/>
        <end position="394"/>
    </location>
</feature>
<gene>
    <name evidence="3" type="ORF">CLAU1311_LOCUS7263</name>
</gene>
<feature type="compositionally biased region" description="Polar residues" evidence="1">
    <location>
        <begin position="583"/>
        <end position="598"/>
    </location>
</feature>
<keyword evidence="2" id="KW-0812">Transmembrane</keyword>
<dbReference type="SUPFAM" id="SSF49899">
    <property type="entry name" value="Concanavalin A-like lectins/glucanases"/>
    <property type="match status" value="1"/>
</dbReference>